<accession>A0A8S9ZZI4</accession>
<feature type="compositionally biased region" description="Basic and acidic residues" evidence="1">
    <location>
        <begin position="50"/>
        <end position="86"/>
    </location>
</feature>
<name>A0A8S9ZZI4_9BILA</name>
<dbReference type="Proteomes" id="UP000605970">
    <property type="component" value="Unassembled WGS sequence"/>
</dbReference>
<gene>
    <name evidence="2" type="ORF">Mgra_00001804</name>
</gene>
<reference evidence="2" key="1">
    <citation type="journal article" date="2020" name="Ecol. Evol.">
        <title>Genome structure and content of the rice root-knot nematode (Meloidogyne graminicola).</title>
        <authorList>
            <person name="Phan N.T."/>
            <person name="Danchin E.G.J."/>
            <person name="Klopp C."/>
            <person name="Perfus-Barbeoch L."/>
            <person name="Kozlowski D.K."/>
            <person name="Koutsovoulos G.D."/>
            <person name="Lopez-Roques C."/>
            <person name="Bouchez O."/>
            <person name="Zahm M."/>
            <person name="Besnard G."/>
            <person name="Bellafiore S."/>
        </authorList>
    </citation>
    <scope>NUCLEOTIDE SEQUENCE</scope>
    <source>
        <strain evidence="2">VN-18</strain>
    </source>
</reference>
<evidence type="ECO:0000313" key="2">
    <source>
        <dbReference type="EMBL" id="KAF7638722.1"/>
    </source>
</evidence>
<sequence length="147" mass="17433">MLTNLNINIANNTPKSTPRNVAIVKQSQKSVQRIDFDDDNEENNVSMPNKKLEEDQKKLQNNKTKKENDKKQTKEMKKVLNPDPDMRFTYTGIKEPDLYEDTFIRMLEKKTFESLEDDWPRNLELNDNFNIFEQLDDEYNNDFVAPI</sequence>
<dbReference type="EMBL" id="JABEBT010000010">
    <property type="protein sequence ID" value="KAF7638722.1"/>
    <property type="molecule type" value="Genomic_DNA"/>
</dbReference>
<feature type="region of interest" description="Disordered" evidence="1">
    <location>
        <begin position="35"/>
        <end position="87"/>
    </location>
</feature>
<evidence type="ECO:0000256" key="1">
    <source>
        <dbReference type="SAM" id="MobiDB-lite"/>
    </source>
</evidence>
<comment type="caution">
    <text evidence="2">The sequence shown here is derived from an EMBL/GenBank/DDBJ whole genome shotgun (WGS) entry which is preliminary data.</text>
</comment>
<protein>
    <submittedName>
        <fullName evidence="2">Uncharacterized protein</fullName>
    </submittedName>
</protein>
<dbReference type="AlphaFoldDB" id="A0A8S9ZZI4"/>
<organism evidence="2 3">
    <name type="scientific">Meloidogyne graminicola</name>
    <dbReference type="NCBI Taxonomy" id="189291"/>
    <lineage>
        <taxon>Eukaryota</taxon>
        <taxon>Metazoa</taxon>
        <taxon>Ecdysozoa</taxon>
        <taxon>Nematoda</taxon>
        <taxon>Chromadorea</taxon>
        <taxon>Rhabditida</taxon>
        <taxon>Tylenchina</taxon>
        <taxon>Tylenchomorpha</taxon>
        <taxon>Tylenchoidea</taxon>
        <taxon>Meloidogynidae</taxon>
        <taxon>Meloidogyninae</taxon>
        <taxon>Meloidogyne</taxon>
    </lineage>
</organism>
<keyword evidence="3" id="KW-1185">Reference proteome</keyword>
<proteinExistence type="predicted"/>
<evidence type="ECO:0000313" key="3">
    <source>
        <dbReference type="Proteomes" id="UP000605970"/>
    </source>
</evidence>
<dbReference type="OrthoDB" id="5894429at2759"/>